<dbReference type="AlphaFoldDB" id="A0A8T9QD53"/>
<keyword evidence="4" id="KW-1185">Reference proteome</keyword>
<feature type="signal peptide" evidence="1">
    <location>
        <begin position="1"/>
        <end position="19"/>
    </location>
</feature>
<dbReference type="RefSeq" id="WP_244677392.1">
    <property type="nucleotide sequence ID" value="NZ_CP095046.1"/>
</dbReference>
<gene>
    <name evidence="3" type="ORF">MUN79_09225</name>
</gene>
<dbReference type="KEGG" id="hcu:MUN79_09225"/>
<protein>
    <submittedName>
        <fullName evidence="3">T9SS type A sorting domain-containing protein</fullName>
    </submittedName>
</protein>
<feature type="domain" description="Secretion system C-terminal sorting" evidence="2">
    <location>
        <begin position="27"/>
        <end position="96"/>
    </location>
</feature>
<evidence type="ECO:0000313" key="4">
    <source>
        <dbReference type="Proteomes" id="UP000831796"/>
    </source>
</evidence>
<dbReference type="EMBL" id="CP095046">
    <property type="protein sequence ID" value="UOQ74048.1"/>
    <property type="molecule type" value="Genomic_DNA"/>
</dbReference>
<reference evidence="3" key="1">
    <citation type="submission" date="2022-04" db="EMBL/GenBank/DDBJ databases">
        <title>Hymenobacter sp. isolated from the air.</title>
        <authorList>
            <person name="Won M."/>
            <person name="Lee C.-M."/>
            <person name="Woen H.-Y."/>
            <person name="Kwon S.-W."/>
        </authorList>
    </citation>
    <scope>NUCLEOTIDE SEQUENCE</scope>
    <source>
        <strain evidence="3">5116S-3</strain>
    </source>
</reference>
<evidence type="ECO:0000259" key="2">
    <source>
        <dbReference type="Pfam" id="PF18962"/>
    </source>
</evidence>
<organism evidence="3 4">
    <name type="scientific">Hymenobacter cellulosilyticus</name>
    <dbReference type="NCBI Taxonomy" id="2932248"/>
    <lineage>
        <taxon>Bacteria</taxon>
        <taxon>Pseudomonadati</taxon>
        <taxon>Bacteroidota</taxon>
        <taxon>Cytophagia</taxon>
        <taxon>Cytophagales</taxon>
        <taxon>Hymenobacteraceae</taxon>
        <taxon>Hymenobacter</taxon>
    </lineage>
</organism>
<keyword evidence="1" id="KW-0732">Signal</keyword>
<feature type="chain" id="PRO_5035725186" evidence="1">
    <location>
        <begin position="20"/>
        <end position="101"/>
    </location>
</feature>
<sequence>MRRYRLSQFSTPLSTAAGAASTAAVQVYPNPAREVVTLQSTQPLDLAQVRVTNMLGRHRPATLRSATPGSVEINIAGWPAGVYLVAIGQGSGVVYHRFTKQ</sequence>
<accession>A0A8T9QD53</accession>
<name>A0A8T9QD53_9BACT</name>
<dbReference type="NCBIfam" id="TIGR04183">
    <property type="entry name" value="Por_Secre_tail"/>
    <property type="match status" value="1"/>
</dbReference>
<dbReference type="Pfam" id="PF18962">
    <property type="entry name" value="Por_Secre_tail"/>
    <property type="match status" value="1"/>
</dbReference>
<dbReference type="Proteomes" id="UP000831796">
    <property type="component" value="Chromosome"/>
</dbReference>
<evidence type="ECO:0000313" key="3">
    <source>
        <dbReference type="EMBL" id="UOQ74048.1"/>
    </source>
</evidence>
<dbReference type="InterPro" id="IPR026444">
    <property type="entry name" value="Secre_tail"/>
</dbReference>
<proteinExistence type="predicted"/>
<evidence type="ECO:0000256" key="1">
    <source>
        <dbReference type="SAM" id="SignalP"/>
    </source>
</evidence>